<dbReference type="RefSeq" id="XP_020916601.1">
    <property type="nucleotide sequence ID" value="XM_021060942.1"/>
</dbReference>
<organism evidence="3 4">
    <name type="scientific">Exaiptasia diaphana</name>
    <name type="common">Tropical sea anemone</name>
    <name type="synonym">Aiptasia pulchella</name>
    <dbReference type="NCBI Taxonomy" id="2652724"/>
    <lineage>
        <taxon>Eukaryota</taxon>
        <taxon>Metazoa</taxon>
        <taxon>Cnidaria</taxon>
        <taxon>Anthozoa</taxon>
        <taxon>Hexacorallia</taxon>
        <taxon>Actiniaria</taxon>
        <taxon>Aiptasiidae</taxon>
        <taxon>Exaiptasia</taxon>
    </lineage>
</organism>
<feature type="region of interest" description="Disordered" evidence="1">
    <location>
        <begin position="126"/>
        <end position="162"/>
    </location>
</feature>
<evidence type="ECO:0000313" key="4">
    <source>
        <dbReference type="Proteomes" id="UP000887567"/>
    </source>
</evidence>
<sequence length="195" mass="21758">MSSHASKIYQWLSVIVIWIVFLIIWPMKPLKRLWSSAEESSPSHDVSIHSDSSSLFSLEDSHNVSHDSLHTPDRSSSGSAVFDDSFADPIPRPPWHKNGYCTSPTVMNGRIPTPTSHTKVYRQSLSPAINPINGRLTPPLEKNSPSRGQYTPPSEGRKKRLFEDDGITAKVGVKKKNLLDVFEDAKKRKIIDGIA</sequence>
<evidence type="ECO:0000256" key="2">
    <source>
        <dbReference type="SAM" id="Phobius"/>
    </source>
</evidence>
<name>A0A913Y8Q2_EXADI</name>
<keyword evidence="2" id="KW-0472">Membrane</keyword>
<proteinExistence type="predicted"/>
<dbReference type="GeneID" id="110253988"/>
<feature type="transmembrane region" description="Helical" evidence="2">
    <location>
        <begin position="6"/>
        <end position="25"/>
    </location>
</feature>
<feature type="compositionally biased region" description="Polar residues" evidence="1">
    <location>
        <begin position="143"/>
        <end position="152"/>
    </location>
</feature>
<dbReference type="Proteomes" id="UP000887567">
    <property type="component" value="Unplaced"/>
</dbReference>
<evidence type="ECO:0000256" key="1">
    <source>
        <dbReference type="SAM" id="MobiDB-lite"/>
    </source>
</evidence>
<dbReference type="KEGG" id="epa:110253988"/>
<dbReference type="EnsemblMetazoa" id="XM_021060942.1">
    <property type="protein sequence ID" value="XP_020916601.1"/>
    <property type="gene ID" value="LOC110253988"/>
</dbReference>
<protein>
    <submittedName>
        <fullName evidence="3">Uncharacterized protein</fullName>
    </submittedName>
</protein>
<keyword evidence="4" id="KW-1185">Reference proteome</keyword>
<dbReference type="AlphaFoldDB" id="A0A913Y8Q2"/>
<keyword evidence="2" id="KW-1133">Transmembrane helix</keyword>
<accession>A0A913Y8Q2</accession>
<keyword evidence="2" id="KW-0812">Transmembrane</keyword>
<evidence type="ECO:0000313" key="3">
    <source>
        <dbReference type="EnsemblMetazoa" id="XP_020916601.1"/>
    </source>
</evidence>
<reference evidence="3" key="1">
    <citation type="submission" date="2022-11" db="UniProtKB">
        <authorList>
            <consortium name="EnsemblMetazoa"/>
        </authorList>
    </citation>
    <scope>IDENTIFICATION</scope>
</reference>